<evidence type="ECO:0000256" key="3">
    <source>
        <dbReference type="ARBA" id="ARBA00008430"/>
    </source>
</evidence>
<dbReference type="InterPro" id="IPR019956">
    <property type="entry name" value="Ubiquitin_dom"/>
</dbReference>
<evidence type="ECO:0000256" key="6">
    <source>
        <dbReference type="ARBA" id="ARBA00022737"/>
    </source>
</evidence>
<dbReference type="VEuPathDB" id="AmoebaDB:ACA1_043250"/>
<comment type="similarity">
    <text evidence="3">Belongs to the ubiquitin family.</text>
</comment>
<dbReference type="GO" id="GO:0005737">
    <property type="term" value="C:cytoplasm"/>
    <property type="evidence" value="ECO:0007669"/>
    <property type="project" value="UniProtKB-SubCell"/>
</dbReference>
<evidence type="ECO:0000256" key="5">
    <source>
        <dbReference type="ARBA" id="ARBA00022499"/>
    </source>
</evidence>
<organism evidence="10 11">
    <name type="scientific">Acanthamoeba castellanii (strain ATCC 30010 / Neff)</name>
    <dbReference type="NCBI Taxonomy" id="1257118"/>
    <lineage>
        <taxon>Eukaryota</taxon>
        <taxon>Amoebozoa</taxon>
        <taxon>Discosea</taxon>
        <taxon>Longamoebia</taxon>
        <taxon>Centramoebida</taxon>
        <taxon>Acanthamoebidae</taxon>
        <taxon>Acanthamoeba</taxon>
    </lineage>
</organism>
<gene>
    <name evidence="10" type="ORF">ACA1_043250</name>
</gene>
<dbReference type="GeneID" id="14917561"/>
<evidence type="ECO:0000256" key="7">
    <source>
        <dbReference type="ARBA" id="ARBA00022843"/>
    </source>
</evidence>
<dbReference type="InterPro" id="IPR050158">
    <property type="entry name" value="Ubiquitin_ubiquitin-like"/>
</dbReference>
<dbReference type="OrthoDB" id="472at2759"/>
<evidence type="ECO:0000256" key="2">
    <source>
        <dbReference type="ARBA" id="ARBA00004496"/>
    </source>
</evidence>
<keyword evidence="5" id="KW-1017">Isopeptide bond</keyword>
<dbReference type="SUPFAM" id="SSF54236">
    <property type="entry name" value="Ubiquitin-like"/>
    <property type="match status" value="1"/>
</dbReference>
<keyword evidence="11" id="KW-1185">Reference proteome</keyword>
<dbReference type="PANTHER" id="PTHR10666">
    <property type="entry name" value="UBIQUITIN"/>
    <property type="match status" value="1"/>
</dbReference>
<dbReference type="Proteomes" id="UP000011083">
    <property type="component" value="Unassembled WGS sequence"/>
</dbReference>
<keyword evidence="7" id="KW-0832">Ubl conjugation</keyword>
<dbReference type="GO" id="GO:0005634">
    <property type="term" value="C:nucleus"/>
    <property type="evidence" value="ECO:0007669"/>
    <property type="project" value="UniProtKB-SubCell"/>
</dbReference>
<evidence type="ECO:0000313" key="10">
    <source>
        <dbReference type="EMBL" id="ELR16914.1"/>
    </source>
</evidence>
<dbReference type="PROSITE" id="PS50053">
    <property type="entry name" value="UBIQUITIN_2"/>
    <property type="match status" value="1"/>
</dbReference>
<keyword evidence="8" id="KW-0539">Nucleus</keyword>
<dbReference type="Pfam" id="PF00240">
    <property type="entry name" value="ubiquitin"/>
    <property type="match status" value="1"/>
</dbReference>
<dbReference type="InterPro" id="IPR000626">
    <property type="entry name" value="Ubiquitin-like_dom"/>
</dbReference>
<evidence type="ECO:0000313" key="11">
    <source>
        <dbReference type="Proteomes" id="UP000011083"/>
    </source>
</evidence>
<dbReference type="AlphaFoldDB" id="L8GUP8"/>
<dbReference type="Gene3D" id="2.30.30.380">
    <property type="entry name" value="Zn-finger domain of Sec23/24"/>
    <property type="match status" value="1"/>
</dbReference>
<name>L8GUP8_ACACF</name>
<comment type="subcellular location">
    <subcellularLocation>
        <location evidence="2">Cytoplasm</location>
    </subcellularLocation>
    <subcellularLocation>
        <location evidence="1">Nucleus</location>
    </subcellularLocation>
</comment>
<dbReference type="RefSeq" id="XP_004338927.1">
    <property type="nucleotide sequence ID" value="XM_004338879.1"/>
</dbReference>
<accession>L8GUP8</accession>
<dbReference type="InterPro" id="IPR029071">
    <property type="entry name" value="Ubiquitin-like_domsf"/>
</dbReference>
<dbReference type="EMBL" id="KB007981">
    <property type="protein sequence ID" value="ELR16914.1"/>
    <property type="molecule type" value="Genomic_DNA"/>
</dbReference>
<evidence type="ECO:0000256" key="8">
    <source>
        <dbReference type="ARBA" id="ARBA00023242"/>
    </source>
</evidence>
<dbReference type="SMART" id="SM00213">
    <property type="entry name" value="UBQ"/>
    <property type="match status" value="1"/>
</dbReference>
<sequence>MHIFLKTLTGKTITLEVESDDSIDAVRLKVQDKEGIPPDQQMLSFAGRRLASSTFRLYGEPLPVNAPLKDSLELVAALSTVDVGTSVQLYLPEIEVVKKGPCRSWESRRFISPDPDSREEEYDLVRTIPAEWRTVSLEDGATTVRSVMSAIEAEYREKYIPKPLLTAQQAAAQEYNCPACTFTNPSTSAWCAMCVTTNPAPAVEGGGVYALVMQKRRGPHEVPMLVDFTSLYTHHNDGIDTKWQQPPCEAKVIVSLEQPAHWDNEGERMRLSDYNIQKESTVHLILSLRGD</sequence>
<evidence type="ECO:0000259" key="9">
    <source>
        <dbReference type="PROSITE" id="PS50053"/>
    </source>
</evidence>
<keyword evidence="4" id="KW-0963">Cytoplasm</keyword>
<reference evidence="10 11" key="1">
    <citation type="journal article" date="2013" name="Genome Biol.">
        <title>Genome of Acanthamoeba castellanii highlights extensive lateral gene transfer and early evolution of tyrosine kinase signaling.</title>
        <authorList>
            <person name="Clarke M."/>
            <person name="Lohan A.J."/>
            <person name="Liu B."/>
            <person name="Lagkouvardos I."/>
            <person name="Roy S."/>
            <person name="Zafar N."/>
            <person name="Bertelli C."/>
            <person name="Schilde C."/>
            <person name="Kianianmomeni A."/>
            <person name="Burglin T.R."/>
            <person name="Frech C."/>
            <person name="Turcotte B."/>
            <person name="Kopec K.O."/>
            <person name="Synnott J.M."/>
            <person name="Choo C."/>
            <person name="Paponov I."/>
            <person name="Finkler A."/>
            <person name="Soon Heng Tan C."/>
            <person name="Hutchins A.P."/>
            <person name="Weinmeier T."/>
            <person name="Rattei T."/>
            <person name="Chu J.S."/>
            <person name="Gimenez G."/>
            <person name="Irimia M."/>
            <person name="Rigden D.J."/>
            <person name="Fitzpatrick D.A."/>
            <person name="Lorenzo-Morales J."/>
            <person name="Bateman A."/>
            <person name="Chiu C.H."/>
            <person name="Tang P."/>
            <person name="Hegemann P."/>
            <person name="Fromm H."/>
            <person name="Raoult D."/>
            <person name="Greub G."/>
            <person name="Miranda-Saavedra D."/>
            <person name="Chen N."/>
            <person name="Nash P."/>
            <person name="Ginger M.L."/>
            <person name="Horn M."/>
            <person name="Schaap P."/>
            <person name="Caler L."/>
            <person name="Loftus B."/>
        </authorList>
    </citation>
    <scope>NUCLEOTIDE SEQUENCE [LARGE SCALE GENOMIC DNA]</scope>
    <source>
        <strain evidence="10 11">Neff</strain>
    </source>
</reference>
<evidence type="ECO:0000256" key="4">
    <source>
        <dbReference type="ARBA" id="ARBA00022490"/>
    </source>
</evidence>
<protein>
    <submittedName>
        <fullName evidence="10">Ubiquitin, putative</fullName>
    </submittedName>
</protein>
<feature type="domain" description="Ubiquitin-like" evidence="9">
    <location>
        <begin position="1"/>
        <end position="59"/>
    </location>
</feature>
<dbReference type="Gene3D" id="3.10.20.90">
    <property type="entry name" value="Phosphatidylinositol 3-kinase Catalytic Subunit, Chain A, domain 1"/>
    <property type="match status" value="2"/>
</dbReference>
<dbReference type="PRINTS" id="PR00348">
    <property type="entry name" value="UBIQUITIN"/>
</dbReference>
<proteinExistence type="inferred from homology"/>
<dbReference type="KEGG" id="acan:ACA1_043250"/>
<keyword evidence="6" id="KW-0677">Repeat</keyword>
<dbReference type="STRING" id="1257118.L8GUP8"/>
<dbReference type="FunFam" id="3.10.20.90:FF:000469">
    <property type="entry name" value="Polyubiquitin-C"/>
    <property type="match status" value="1"/>
</dbReference>
<evidence type="ECO:0000256" key="1">
    <source>
        <dbReference type="ARBA" id="ARBA00004123"/>
    </source>
</evidence>